<reference evidence="1 2" key="1">
    <citation type="journal article" date="2018" name="Front. Plant Sci.">
        <title>Red Clover (Trifolium pratense) and Zigzag Clover (T. medium) - A Picture of Genomic Similarities and Differences.</title>
        <authorList>
            <person name="Dluhosova J."/>
            <person name="Istvanek J."/>
            <person name="Nedelnik J."/>
            <person name="Repkova J."/>
        </authorList>
    </citation>
    <scope>NUCLEOTIDE SEQUENCE [LARGE SCALE GENOMIC DNA]</scope>
    <source>
        <strain evidence="2">cv. 10/8</strain>
        <tissue evidence="1">Leaf</tissue>
    </source>
</reference>
<protein>
    <submittedName>
        <fullName evidence="1">Uncharacterized protein</fullName>
    </submittedName>
</protein>
<keyword evidence="2" id="KW-1185">Reference proteome</keyword>
<feature type="non-terminal residue" evidence="1">
    <location>
        <position position="1"/>
    </location>
</feature>
<name>A0A392TEE7_9FABA</name>
<dbReference type="EMBL" id="LXQA010544075">
    <property type="protein sequence ID" value="MCI58315.1"/>
    <property type="molecule type" value="Genomic_DNA"/>
</dbReference>
<organism evidence="1 2">
    <name type="scientific">Trifolium medium</name>
    <dbReference type="NCBI Taxonomy" id="97028"/>
    <lineage>
        <taxon>Eukaryota</taxon>
        <taxon>Viridiplantae</taxon>
        <taxon>Streptophyta</taxon>
        <taxon>Embryophyta</taxon>
        <taxon>Tracheophyta</taxon>
        <taxon>Spermatophyta</taxon>
        <taxon>Magnoliopsida</taxon>
        <taxon>eudicotyledons</taxon>
        <taxon>Gunneridae</taxon>
        <taxon>Pentapetalae</taxon>
        <taxon>rosids</taxon>
        <taxon>fabids</taxon>
        <taxon>Fabales</taxon>
        <taxon>Fabaceae</taxon>
        <taxon>Papilionoideae</taxon>
        <taxon>50 kb inversion clade</taxon>
        <taxon>NPAAA clade</taxon>
        <taxon>Hologalegina</taxon>
        <taxon>IRL clade</taxon>
        <taxon>Trifolieae</taxon>
        <taxon>Trifolium</taxon>
    </lineage>
</organism>
<sequence length="35" mass="3807">VIAAQRRFAGHSPLLITRYDQITNEVVAPSPTATL</sequence>
<proteinExistence type="predicted"/>
<dbReference type="AlphaFoldDB" id="A0A392TEE7"/>
<evidence type="ECO:0000313" key="2">
    <source>
        <dbReference type="Proteomes" id="UP000265520"/>
    </source>
</evidence>
<evidence type="ECO:0000313" key="1">
    <source>
        <dbReference type="EMBL" id="MCI58315.1"/>
    </source>
</evidence>
<accession>A0A392TEE7</accession>
<comment type="caution">
    <text evidence="1">The sequence shown here is derived from an EMBL/GenBank/DDBJ whole genome shotgun (WGS) entry which is preliminary data.</text>
</comment>
<dbReference type="Proteomes" id="UP000265520">
    <property type="component" value="Unassembled WGS sequence"/>
</dbReference>